<protein>
    <submittedName>
        <fullName evidence="1">Uncharacterized protein</fullName>
    </submittedName>
</protein>
<proteinExistence type="predicted"/>
<evidence type="ECO:0000313" key="1">
    <source>
        <dbReference type="EMBL" id="JAH10433.1"/>
    </source>
</evidence>
<reference evidence="1" key="2">
    <citation type="journal article" date="2015" name="Fish Shellfish Immunol.">
        <title>Early steps in the European eel (Anguilla anguilla)-Vibrio vulnificus interaction in the gills: Role of the RtxA13 toxin.</title>
        <authorList>
            <person name="Callol A."/>
            <person name="Pajuelo D."/>
            <person name="Ebbesson L."/>
            <person name="Teles M."/>
            <person name="MacKenzie S."/>
            <person name="Amaro C."/>
        </authorList>
    </citation>
    <scope>NUCLEOTIDE SEQUENCE</scope>
</reference>
<name>A0A0E9Q2V3_ANGAN</name>
<organism evidence="1">
    <name type="scientific">Anguilla anguilla</name>
    <name type="common">European freshwater eel</name>
    <name type="synonym">Muraena anguilla</name>
    <dbReference type="NCBI Taxonomy" id="7936"/>
    <lineage>
        <taxon>Eukaryota</taxon>
        <taxon>Metazoa</taxon>
        <taxon>Chordata</taxon>
        <taxon>Craniata</taxon>
        <taxon>Vertebrata</taxon>
        <taxon>Euteleostomi</taxon>
        <taxon>Actinopterygii</taxon>
        <taxon>Neopterygii</taxon>
        <taxon>Teleostei</taxon>
        <taxon>Anguilliformes</taxon>
        <taxon>Anguillidae</taxon>
        <taxon>Anguilla</taxon>
    </lineage>
</organism>
<reference evidence="1" key="1">
    <citation type="submission" date="2014-11" db="EMBL/GenBank/DDBJ databases">
        <authorList>
            <person name="Amaro Gonzalez C."/>
        </authorList>
    </citation>
    <scope>NUCLEOTIDE SEQUENCE</scope>
</reference>
<sequence>MLKQLLVKVHFSISIFCGNIKFCNIATYTVLHTVEHYGEW</sequence>
<dbReference type="EMBL" id="GBXM01098144">
    <property type="protein sequence ID" value="JAH10433.1"/>
    <property type="molecule type" value="Transcribed_RNA"/>
</dbReference>
<dbReference type="AlphaFoldDB" id="A0A0E9Q2V3"/>
<accession>A0A0E9Q2V3</accession>